<dbReference type="Gene3D" id="2.40.170.20">
    <property type="entry name" value="TonB-dependent receptor, beta-barrel domain"/>
    <property type="match status" value="2"/>
</dbReference>
<organism evidence="16 17">
    <name type="scientific">Sphingomonas sanxanigenens DSM 19645 = NX02</name>
    <dbReference type="NCBI Taxonomy" id="1123269"/>
    <lineage>
        <taxon>Bacteria</taxon>
        <taxon>Pseudomonadati</taxon>
        <taxon>Pseudomonadota</taxon>
        <taxon>Alphaproteobacteria</taxon>
        <taxon>Sphingomonadales</taxon>
        <taxon>Sphingomonadaceae</taxon>
        <taxon>Sphingomonas</taxon>
    </lineage>
</organism>
<keyword evidence="6" id="KW-0408">Iron</keyword>
<evidence type="ECO:0000256" key="13">
    <source>
        <dbReference type="SAM" id="SignalP"/>
    </source>
</evidence>
<evidence type="ECO:0000256" key="9">
    <source>
        <dbReference type="ARBA" id="ARBA00023136"/>
    </source>
</evidence>
<dbReference type="Proteomes" id="UP000018851">
    <property type="component" value="Chromosome"/>
</dbReference>
<feature type="chain" id="PRO_5005377319" description="TonB-denpendent receptor" evidence="13">
    <location>
        <begin position="26"/>
        <end position="798"/>
    </location>
</feature>
<reference evidence="16 17" key="1">
    <citation type="submission" date="2013-07" db="EMBL/GenBank/DDBJ databases">
        <title>Completed genome of Sphingomonas sanxanigenens NX02.</title>
        <authorList>
            <person name="Ma T."/>
            <person name="Huang H."/>
            <person name="Wu M."/>
            <person name="Li X."/>
            <person name="Li G."/>
        </authorList>
    </citation>
    <scope>NUCLEOTIDE SEQUENCE [LARGE SCALE GENOMIC DNA]</scope>
    <source>
        <strain evidence="16 17">NX02</strain>
    </source>
</reference>
<dbReference type="KEGG" id="ssan:NX02_15710"/>
<sequence length="798" mass="86500">MRGLRGIMALSTSVVALMGCDAAFAQAPADPAAAAAEDDGVPTVIVTARRRDESLQTTPVSITVLSGDNLIEQNVRNFADLRGRVSNLEITPMLSGGTSFTIRGVGQTSAQVNSDSKAGFYVDEMYVSRQEGNDLYFYDIDSVQVLKGPQGTLFGKNTTAGAVLLTTKRPTDEFEGYLNVRGGRFARFETEGAINLPVAEGIAARFSFRTQNVKGYIDHLLDDGESGNVNNKSARLQLRGEDGPLKIDILGEYNTQSTDGGATIPVGCLSTASYVRNYDSLHSVPFCDAYPVIGKDYTVYGGATLTIPTSSVITDRAVGGDANSDLTRQAGKGPYNDTDVYTLNVRGAYDLTDTLTLRSISAFRRNTASFYTPTLHAPNDIYAENDYTKTTQFTQEVTLGGSAFDERLQFLAGGFYFYQNTRFLQDTGPDWIDPLGYVYDGRLKYQSYAAFVQASFKITPQLEFTAGARYTWDDKKGSSYVFYAGNGRTYVRDGQVLQCGYFIGDFIGGITNCGGDPFTAQGKDSWDGFDPKFQLSYEVTPTLFVYATAAHGYNSGGFNQQIGATPPGGVYASTYNPEKLWSYEGGVKTDLFDRRLQLNVSGFYQDYSDIQSTVLVTIGGITTRQFATAASARETGFEVEFTARPVPELTIRGNGSYLHQKYTKIVPGALIGLDTPVNSAPKYQFSAAVSYDFAVGSDGRLTPTVDVRGIGKKPACYTTGTPTVPQAATCNLPAYALVGARLDYSPSPDSPWTIALWGTNLFDKVTQLARTGYTGGMGVDRYTPGRPLEFGAELSVRF</sequence>
<evidence type="ECO:0000313" key="16">
    <source>
        <dbReference type="EMBL" id="AHE54822.1"/>
    </source>
</evidence>
<dbReference type="Pfam" id="PF00593">
    <property type="entry name" value="TonB_dep_Rec_b-barrel"/>
    <property type="match status" value="1"/>
</dbReference>
<gene>
    <name evidence="16" type="ORF">NX02_15710</name>
</gene>
<protein>
    <recommendedName>
        <fullName evidence="18">TonB-denpendent receptor</fullName>
    </recommendedName>
</protein>
<comment type="subcellular location">
    <subcellularLocation>
        <location evidence="1 11">Cell outer membrane</location>
        <topology evidence="1 11">Multi-pass membrane protein</topology>
    </subcellularLocation>
</comment>
<feature type="signal peptide" evidence="13">
    <location>
        <begin position="1"/>
        <end position="25"/>
    </location>
</feature>
<dbReference type="InterPro" id="IPR000531">
    <property type="entry name" value="Beta-barrel_TonB"/>
</dbReference>
<dbReference type="PANTHER" id="PTHR32552:SF81">
    <property type="entry name" value="TONB-DEPENDENT OUTER MEMBRANE RECEPTOR"/>
    <property type="match status" value="1"/>
</dbReference>
<evidence type="ECO:0000256" key="12">
    <source>
        <dbReference type="RuleBase" id="RU003357"/>
    </source>
</evidence>
<evidence type="ECO:0000256" key="5">
    <source>
        <dbReference type="ARBA" id="ARBA00022692"/>
    </source>
</evidence>
<dbReference type="PANTHER" id="PTHR32552">
    <property type="entry name" value="FERRICHROME IRON RECEPTOR-RELATED"/>
    <property type="match status" value="1"/>
</dbReference>
<dbReference type="InterPro" id="IPR039426">
    <property type="entry name" value="TonB-dep_rcpt-like"/>
</dbReference>
<proteinExistence type="inferred from homology"/>
<dbReference type="eggNOG" id="COG4773">
    <property type="taxonomic scope" value="Bacteria"/>
</dbReference>
<feature type="domain" description="TonB-dependent receptor-like beta-barrel" evidence="14">
    <location>
        <begin position="318"/>
        <end position="761"/>
    </location>
</feature>
<dbReference type="GO" id="GO:0006826">
    <property type="term" value="P:iron ion transport"/>
    <property type="evidence" value="ECO:0007669"/>
    <property type="project" value="UniProtKB-KW"/>
</dbReference>
<feature type="domain" description="TonB-dependent receptor plug" evidence="15">
    <location>
        <begin position="55"/>
        <end position="162"/>
    </location>
</feature>
<evidence type="ECO:0000259" key="15">
    <source>
        <dbReference type="Pfam" id="PF07715"/>
    </source>
</evidence>
<evidence type="ECO:0000256" key="8">
    <source>
        <dbReference type="ARBA" id="ARBA00023077"/>
    </source>
</evidence>
<evidence type="ECO:0000256" key="7">
    <source>
        <dbReference type="ARBA" id="ARBA00023065"/>
    </source>
</evidence>
<evidence type="ECO:0008006" key="18">
    <source>
        <dbReference type="Google" id="ProtNLM"/>
    </source>
</evidence>
<comment type="similarity">
    <text evidence="11 12">Belongs to the TonB-dependent receptor family.</text>
</comment>
<keyword evidence="2 11" id="KW-0813">Transport</keyword>
<dbReference type="AlphaFoldDB" id="W0AE44"/>
<keyword evidence="10 11" id="KW-0998">Cell outer membrane</keyword>
<dbReference type="Pfam" id="PF07715">
    <property type="entry name" value="Plug"/>
    <property type="match status" value="1"/>
</dbReference>
<keyword evidence="17" id="KW-1185">Reference proteome</keyword>
<keyword evidence="7" id="KW-0406">Ion transport</keyword>
<evidence type="ECO:0000259" key="14">
    <source>
        <dbReference type="Pfam" id="PF00593"/>
    </source>
</evidence>
<evidence type="ECO:0000256" key="6">
    <source>
        <dbReference type="ARBA" id="ARBA00023004"/>
    </source>
</evidence>
<evidence type="ECO:0000256" key="10">
    <source>
        <dbReference type="ARBA" id="ARBA00023237"/>
    </source>
</evidence>
<keyword evidence="5 11" id="KW-0812">Transmembrane</keyword>
<dbReference type="SUPFAM" id="SSF56935">
    <property type="entry name" value="Porins"/>
    <property type="match status" value="1"/>
</dbReference>
<name>W0AE44_9SPHN</name>
<dbReference type="PATRIC" id="fig|1123269.5.peg.3068"/>
<keyword evidence="3 11" id="KW-1134">Transmembrane beta strand</keyword>
<keyword evidence="4" id="KW-0410">Iron transport</keyword>
<evidence type="ECO:0000256" key="1">
    <source>
        <dbReference type="ARBA" id="ARBA00004571"/>
    </source>
</evidence>
<evidence type="ECO:0000256" key="11">
    <source>
        <dbReference type="PROSITE-ProRule" id="PRU01360"/>
    </source>
</evidence>
<dbReference type="InterPro" id="IPR036942">
    <property type="entry name" value="Beta-barrel_TonB_sf"/>
</dbReference>
<evidence type="ECO:0000256" key="3">
    <source>
        <dbReference type="ARBA" id="ARBA00022452"/>
    </source>
</evidence>
<dbReference type="STRING" id="1123269.NX02_15710"/>
<dbReference type="PROSITE" id="PS51257">
    <property type="entry name" value="PROKAR_LIPOPROTEIN"/>
    <property type="match status" value="1"/>
</dbReference>
<keyword evidence="13" id="KW-0732">Signal</keyword>
<keyword evidence="8 12" id="KW-0798">TonB box</keyword>
<accession>W0AE44</accession>
<dbReference type="HOGENOM" id="CLU_008287_15_0_5"/>
<evidence type="ECO:0000313" key="17">
    <source>
        <dbReference type="Proteomes" id="UP000018851"/>
    </source>
</evidence>
<dbReference type="EMBL" id="CP006644">
    <property type="protein sequence ID" value="AHE54822.1"/>
    <property type="molecule type" value="Genomic_DNA"/>
</dbReference>
<keyword evidence="9 11" id="KW-0472">Membrane</keyword>
<dbReference type="GO" id="GO:0009279">
    <property type="term" value="C:cell outer membrane"/>
    <property type="evidence" value="ECO:0007669"/>
    <property type="project" value="UniProtKB-SubCell"/>
</dbReference>
<evidence type="ECO:0000256" key="2">
    <source>
        <dbReference type="ARBA" id="ARBA00022448"/>
    </source>
</evidence>
<dbReference type="InterPro" id="IPR012910">
    <property type="entry name" value="Plug_dom"/>
</dbReference>
<dbReference type="PROSITE" id="PS52016">
    <property type="entry name" value="TONB_DEPENDENT_REC_3"/>
    <property type="match status" value="1"/>
</dbReference>
<evidence type="ECO:0000256" key="4">
    <source>
        <dbReference type="ARBA" id="ARBA00022496"/>
    </source>
</evidence>